<dbReference type="InterPro" id="IPR009989">
    <property type="entry name" value="TrbM"/>
</dbReference>
<dbReference type="EMBL" id="LT591897">
    <property type="protein sequence ID" value="SBQ20855.1"/>
    <property type="molecule type" value="Genomic_DNA"/>
</dbReference>
<dbReference type="Proteomes" id="UP000239837">
    <property type="component" value="Chromosome"/>
</dbReference>
<reference evidence="2" key="1">
    <citation type="submission" date="2016-05" db="EMBL/GenBank/DDBJ databases">
        <authorList>
            <consortium name="Pathogen Informatics"/>
        </authorList>
    </citation>
    <scope>NUCLEOTIDE SEQUENCE</scope>
    <source>
        <strain evidence="2">WHO F</strain>
    </source>
</reference>
<dbReference type="Pfam" id="PF07424">
    <property type="entry name" value="TrbM"/>
    <property type="match status" value="1"/>
</dbReference>
<dbReference type="RefSeq" id="WP_082284961.1">
    <property type="nucleotide sequence ID" value="NZ_JALMLN010000008.1"/>
</dbReference>
<name>A0AB38HR88_NEIGO</name>
<evidence type="ECO:0000313" key="2">
    <source>
        <dbReference type="EMBL" id="SBN10097.1"/>
    </source>
</evidence>
<organism evidence="2">
    <name type="scientific">Neisseria gonorrhoeae</name>
    <dbReference type="NCBI Taxonomy" id="485"/>
    <lineage>
        <taxon>Bacteria</taxon>
        <taxon>Pseudomonadati</taxon>
        <taxon>Pseudomonadota</taxon>
        <taxon>Betaproteobacteria</taxon>
        <taxon>Neisseriales</taxon>
        <taxon>Neisseriaceae</taxon>
        <taxon>Neisseria</taxon>
    </lineage>
</organism>
<evidence type="ECO:0000313" key="4">
    <source>
        <dbReference type="EMBL" id="SBQ22180.1"/>
    </source>
</evidence>
<accession>A0AB38HR88</accession>
<dbReference type="EMBL" id="LT591897">
    <property type="protein sequence ID" value="SBQ22180.1"/>
    <property type="molecule type" value="Genomic_DNA"/>
</dbReference>
<proteinExistence type="predicted"/>
<evidence type="ECO:0000256" key="1">
    <source>
        <dbReference type="SAM" id="SignalP"/>
    </source>
</evidence>
<feature type="signal peptide" evidence="1">
    <location>
        <begin position="1"/>
        <end position="24"/>
    </location>
</feature>
<protein>
    <submittedName>
        <fullName evidence="2">TrbM</fullName>
    </submittedName>
</protein>
<keyword evidence="1" id="KW-0732">Signal</keyword>
<feature type="chain" id="PRO_5044173739" evidence="1">
    <location>
        <begin position="25"/>
        <end position="183"/>
    </location>
</feature>
<dbReference type="AlphaFoldDB" id="A0AB38HR88"/>
<dbReference type="EMBL" id="FLKW01000014">
    <property type="protein sequence ID" value="SBN10097.1"/>
    <property type="molecule type" value="Genomic_DNA"/>
</dbReference>
<gene>
    <name evidence="3" type="ORF">WHOF_01150</name>
    <name evidence="2" type="ORF">WHOF_01277</name>
    <name evidence="4" type="ORF">WHOF_01720</name>
</gene>
<sequence length="183" mass="20276">MKVKPFLAVSALTAALLAPMTASADDNLLTGDVRLACEAVLCLSSGNRPSECAPSIKRYFSINHKKLSDTINARRSFLNLCPSDNAQGMPQLIDAIANGAGRCDAAALNRRGHYTGSSRDGTRRFIVNTQKPDYCKAYENHAWTRVATTKLEPIYCNYTTGDTPWRKKRVEKYQCGQKWVDVQ</sequence>
<evidence type="ECO:0000313" key="3">
    <source>
        <dbReference type="EMBL" id="SBQ20855.1"/>
    </source>
</evidence>